<name>A0ABX0PZ63_9GAMM</name>
<proteinExistence type="predicted"/>
<keyword evidence="1" id="KW-0472">Membrane</keyword>
<feature type="domain" description="Lnb N-terminal periplasmic" evidence="2">
    <location>
        <begin position="130"/>
        <end position="282"/>
    </location>
</feature>
<keyword evidence="1" id="KW-1133">Transmembrane helix</keyword>
<evidence type="ECO:0000259" key="2">
    <source>
        <dbReference type="Pfam" id="PF13387"/>
    </source>
</evidence>
<keyword evidence="4" id="KW-1185">Reference proteome</keyword>
<evidence type="ECO:0000256" key="1">
    <source>
        <dbReference type="SAM" id="Phobius"/>
    </source>
</evidence>
<evidence type="ECO:0000313" key="3">
    <source>
        <dbReference type="EMBL" id="NID03625.1"/>
    </source>
</evidence>
<keyword evidence="1" id="KW-0812">Transmembrane</keyword>
<reference evidence="3 4" key="1">
    <citation type="journal article" date="2011" name="Curr. Microbiol.">
        <title>Luteibacter jiangsuensis sp. nov.: a methamidophos-degrading bacterium isolated from a methamidophos-manufacturing factory.</title>
        <authorList>
            <person name="Wang L."/>
            <person name="Wang G.L."/>
            <person name="Li S.P."/>
            <person name="Jiang J.D."/>
        </authorList>
    </citation>
    <scope>NUCLEOTIDE SEQUENCE [LARGE SCALE GENOMIC DNA]</scope>
    <source>
        <strain evidence="3 4">CGMCC 1.10133</strain>
    </source>
</reference>
<evidence type="ECO:0000313" key="4">
    <source>
        <dbReference type="Proteomes" id="UP001429601"/>
    </source>
</evidence>
<comment type="caution">
    <text evidence="3">The sequence shown here is derived from an EMBL/GenBank/DDBJ whole genome shotgun (WGS) entry which is preliminary data.</text>
</comment>
<accession>A0ABX0PZ63</accession>
<dbReference type="Pfam" id="PF13387">
    <property type="entry name" value="Lnb_N"/>
    <property type="match status" value="1"/>
</dbReference>
<dbReference type="Proteomes" id="UP001429601">
    <property type="component" value="Unassembled WGS sequence"/>
</dbReference>
<sequence length="345" mass="38718">MTRRSLLVRGAAGLLAGLLLVLSGGWGAFALAVRFPAPRVARLTAAGLWMAGCAATWVWWLVWRSPWALTALLVAHAVLLAWWVSIRPRNDRPWADDVARLLHGEVEGNRVVLHDVRDFAWRSDDDYDIRWETRNYDLDRLTGADAILSYWSGKAIAHAMLSFGFDDGRHVVFSVEIRRKRHEAFSEVGGFFRQFELVLIAAEERDIVRVRTNVRGEDAYIFPLRMTPDAMRSLFVSYVREANALSRAPRFYNTVTSNCTTIVYRMAKRIDGALPLDLRLLLTGYLPEYLRDAGALDRRLSIDEWRARGRITARALAAGADEDFSAAIRRGVPAAQSGSSGEATA</sequence>
<feature type="transmembrane region" description="Helical" evidence="1">
    <location>
        <begin position="40"/>
        <end position="60"/>
    </location>
</feature>
<protein>
    <submittedName>
        <fullName evidence="3">DUF4105 domain-containing protein</fullName>
    </submittedName>
</protein>
<feature type="transmembrane region" description="Helical" evidence="1">
    <location>
        <begin position="67"/>
        <end position="84"/>
    </location>
</feature>
<dbReference type="InterPro" id="IPR025178">
    <property type="entry name" value="Lnb_N"/>
</dbReference>
<gene>
    <name evidence="3" type="ORF">HBF26_01915</name>
</gene>
<dbReference type="RefSeq" id="WP_167122511.1">
    <property type="nucleotide sequence ID" value="NZ_JAAQQR010000001.1"/>
</dbReference>
<organism evidence="3 4">
    <name type="scientific">Luteibacter jiangsuensis</name>
    <dbReference type="NCBI Taxonomy" id="637577"/>
    <lineage>
        <taxon>Bacteria</taxon>
        <taxon>Pseudomonadati</taxon>
        <taxon>Pseudomonadota</taxon>
        <taxon>Gammaproteobacteria</taxon>
        <taxon>Lysobacterales</taxon>
        <taxon>Rhodanobacteraceae</taxon>
        <taxon>Luteibacter</taxon>
    </lineage>
</organism>
<dbReference type="EMBL" id="JAAQQR010000001">
    <property type="protein sequence ID" value="NID03625.1"/>
    <property type="molecule type" value="Genomic_DNA"/>
</dbReference>